<feature type="compositionally biased region" description="Polar residues" evidence="1">
    <location>
        <begin position="220"/>
        <end position="231"/>
    </location>
</feature>
<comment type="caution">
    <text evidence="2">The sequence shown here is derived from an EMBL/GenBank/DDBJ whole genome shotgun (WGS) entry which is preliminary data.</text>
</comment>
<dbReference type="EMBL" id="JAANBB010000128">
    <property type="protein sequence ID" value="KAF7549195.1"/>
    <property type="molecule type" value="Genomic_DNA"/>
</dbReference>
<feature type="compositionally biased region" description="Polar residues" evidence="1">
    <location>
        <begin position="295"/>
        <end position="309"/>
    </location>
</feature>
<evidence type="ECO:0000313" key="2">
    <source>
        <dbReference type="EMBL" id="KAF7549195.1"/>
    </source>
</evidence>
<feature type="region of interest" description="Disordered" evidence="1">
    <location>
        <begin position="292"/>
        <end position="352"/>
    </location>
</feature>
<evidence type="ECO:0000256" key="1">
    <source>
        <dbReference type="SAM" id="MobiDB-lite"/>
    </source>
</evidence>
<feature type="compositionally biased region" description="Polar residues" evidence="1">
    <location>
        <begin position="732"/>
        <end position="751"/>
    </location>
</feature>
<accession>A0A9P5HCY6</accession>
<feature type="compositionally biased region" description="Basic residues" evidence="1">
    <location>
        <begin position="63"/>
        <end position="75"/>
    </location>
</feature>
<feature type="region of interest" description="Disordered" evidence="1">
    <location>
        <begin position="474"/>
        <end position="498"/>
    </location>
</feature>
<sequence>MLRQPRRTQRTVSAPVETRQTASLGGWVKNMLPSYRPERGGTVRERGFWEQLDLRNRGDIRQPRRHANSSHRRHQSGTVDSNCLDEWNIPQDLRKTSPERNTSRSRPRAVSAGITSSLDFEAPRNRSWAPRDDKNWQIVPSFRKRQADKNKDTEYDCPSTVAAIEDDAFPSLTQPPSLPGPLLEAKREAHKQRRSLKQSGDYLGVQGFNPQTGVPDIITPSDSEQSAVSQETDQKLAALKSLSKNAPSETTRSRIEREIRKTLLKKEGERVHRREQAKVALHLGNSSFRWRRQSKQWSSAQEPNLSPIAQSHRSFSPPSRPQSPPNTASTHQGGLIDPGPPKSEPETRNSMNPITVHGELYRDASGSSGTVVQTPHRQSQANMSPAALELFENGIRFDNLDELDSNRQHGILFSTPEPPLDLLNKAKSSKTGACLARQQESPDLPTVNVTTPDNSSIALDSTQAKKTSSFLGMQARNKPRPGEIKENLKGQSTTSSASLPSLSALIKSSPLNHNFNLESSVKAGFFPLENTRNPRSFLHESMTVHPKFDTPQTLPGSRTQHFLPESSSTAIKRRLAQGAQEDQHPNGTRTTLEVQHLSGDGQMKNRDIIETSRLTQLVKDLKLSLDDIPLTEEEIQDDLQRVRRTLASVDQPILTTVKSRSQTWAQGTIRDMASKCNEVVGVSASTPIITTTGYGLPMSISSHSPGQASVTGYQRRRKLSRVIYNLPDLSPMTDSSGSSQTSPTPNTSLNSEPRIETPATDTTLVRHLELAKQRTETLASKGSGDPKLVAAVSHPQCSMSHTSMYTTRQEEPGKNLQDRNKAEVAKRGIIGLACRRHDIPSTVSNEMDETQKPLLEARAETTNLLVRIPGSYPDHLLADVDADADIADHSSGEHHEREGEGKTGTLWDATSEVLYQSGGRGMLDMRRPAGIASA</sequence>
<protein>
    <submittedName>
        <fullName evidence="2">Uncharacterized protein</fullName>
    </submittedName>
</protein>
<feature type="region of interest" description="Disordered" evidence="1">
    <location>
        <begin position="889"/>
        <end position="908"/>
    </location>
</feature>
<evidence type="ECO:0000313" key="3">
    <source>
        <dbReference type="Proteomes" id="UP000722485"/>
    </source>
</evidence>
<feature type="compositionally biased region" description="Basic and acidic residues" evidence="1">
    <location>
        <begin position="121"/>
        <end position="133"/>
    </location>
</feature>
<proteinExistence type="predicted"/>
<keyword evidence="3" id="KW-1185">Reference proteome</keyword>
<feature type="region of interest" description="Disordered" evidence="1">
    <location>
        <begin position="186"/>
        <end position="233"/>
    </location>
</feature>
<dbReference type="Proteomes" id="UP000722485">
    <property type="component" value="Unassembled WGS sequence"/>
</dbReference>
<dbReference type="AlphaFoldDB" id="A0A9P5HCY6"/>
<feature type="compositionally biased region" description="Basic and acidic residues" evidence="1">
    <location>
        <begin position="889"/>
        <end position="901"/>
    </location>
</feature>
<feature type="region of interest" description="Disordered" evidence="1">
    <location>
        <begin position="727"/>
        <end position="764"/>
    </location>
</feature>
<feature type="region of interest" description="Disordered" evidence="1">
    <location>
        <begin position="60"/>
        <end position="133"/>
    </location>
</feature>
<organism evidence="2 3">
    <name type="scientific">Cylindrodendrum hubeiense</name>
    <dbReference type="NCBI Taxonomy" id="595255"/>
    <lineage>
        <taxon>Eukaryota</taxon>
        <taxon>Fungi</taxon>
        <taxon>Dikarya</taxon>
        <taxon>Ascomycota</taxon>
        <taxon>Pezizomycotina</taxon>
        <taxon>Sordariomycetes</taxon>
        <taxon>Hypocreomycetidae</taxon>
        <taxon>Hypocreales</taxon>
        <taxon>Nectriaceae</taxon>
        <taxon>Cylindrodendrum</taxon>
    </lineage>
</organism>
<gene>
    <name evidence="2" type="ORF">G7Z17_g6532</name>
</gene>
<dbReference type="OrthoDB" id="3439820at2759"/>
<reference evidence="2" key="1">
    <citation type="submission" date="2020-03" db="EMBL/GenBank/DDBJ databases">
        <title>Draft Genome Sequence of Cylindrodendrum hubeiense.</title>
        <authorList>
            <person name="Buettner E."/>
            <person name="Kellner H."/>
        </authorList>
    </citation>
    <scope>NUCLEOTIDE SEQUENCE</scope>
    <source>
        <strain evidence="2">IHI 201604</strain>
    </source>
</reference>
<feature type="compositionally biased region" description="Basic and acidic residues" evidence="1">
    <location>
        <begin position="92"/>
        <end position="102"/>
    </location>
</feature>
<name>A0A9P5HCY6_9HYPO</name>